<dbReference type="EMBL" id="FCOA02000009">
    <property type="protein sequence ID" value="SAK65351.1"/>
    <property type="molecule type" value="Genomic_DNA"/>
</dbReference>
<sequence>MKAAAEAITFRYLLVVPYSTHVMLPNADSIAARLRLKQLRLLIALDDHGSLHRAADEMALTQPGATKALREIEATLGATLFTRSAQGIQPNELGRCVIRYARLIHMDVAHLREEMAGILQGTGGRLAIGAITGAVSGVLVDALARLRERQPLLTVEVVEDTSARLLALLDQGRLDVAICRASVARQPDHYHYVELRDEPLAIVAGVAHALVDAPRVELAELASSRWIVYPAIMPIRNLYEREFREAGLPLPLHPIETASTITTVLLLQRDPTLVAMMPLDMANFLAGHGLAKRLAIAVRSRTEPYGVVTRRGAALPAPARLVIEELTREKNADG</sequence>
<dbReference type="Pfam" id="PF00126">
    <property type="entry name" value="HTH_1"/>
    <property type="match status" value="1"/>
</dbReference>
<dbReference type="InterPro" id="IPR050950">
    <property type="entry name" value="HTH-type_LysR_regulators"/>
</dbReference>
<evidence type="ECO:0000313" key="6">
    <source>
        <dbReference type="EMBL" id="SAK65351.1"/>
    </source>
</evidence>
<organism evidence="6 7">
    <name type="scientific">Caballeronia hypogeia</name>
    <dbReference type="NCBI Taxonomy" id="1777140"/>
    <lineage>
        <taxon>Bacteria</taxon>
        <taxon>Pseudomonadati</taxon>
        <taxon>Pseudomonadota</taxon>
        <taxon>Betaproteobacteria</taxon>
        <taxon>Burkholderiales</taxon>
        <taxon>Burkholderiaceae</taxon>
        <taxon>Caballeronia</taxon>
    </lineage>
</organism>
<evidence type="ECO:0000313" key="7">
    <source>
        <dbReference type="Proteomes" id="UP000054851"/>
    </source>
</evidence>
<name>A0A158B5H5_9BURK</name>
<dbReference type="GO" id="GO:0005829">
    <property type="term" value="C:cytosol"/>
    <property type="evidence" value="ECO:0007669"/>
    <property type="project" value="TreeGrafter"/>
</dbReference>
<comment type="caution">
    <text evidence="6">The sequence shown here is derived from an EMBL/GenBank/DDBJ whole genome shotgun (WGS) entry which is preliminary data.</text>
</comment>
<gene>
    <name evidence="6" type="ORF">AWB79_03219</name>
</gene>
<dbReference type="InterPro" id="IPR005119">
    <property type="entry name" value="LysR_subst-bd"/>
</dbReference>
<reference evidence="6" key="1">
    <citation type="submission" date="2016-01" db="EMBL/GenBank/DDBJ databases">
        <authorList>
            <person name="Peeters C."/>
        </authorList>
    </citation>
    <scope>NUCLEOTIDE SEQUENCE</scope>
    <source>
        <strain evidence="6">LMG 29322</strain>
    </source>
</reference>
<dbReference type="Gene3D" id="1.10.10.10">
    <property type="entry name" value="Winged helix-like DNA-binding domain superfamily/Winged helix DNA-binding domain"/>
    <property type="match status" value="1"/>
</dbReference>
<keyword evidence="7" id="KW-1185">Reference proteome</keyword>
<dbReference type="Gene3D" id="3.40.190.290">
    <property type="match status" value="1"/>
</dbReference>
<dbReference type="PANTHER" id="PTHR30419">
    <property type="entry name" value="HTH-TYPE TRANSCRIPTIONAL REGULATOR YBHD"/>
    <property type="match status" value="1"/>
</dbReference>
<dbReference type="PANTHER" id="PTHR30419:SF8">
    <property type="entry name" value="NITROGEN ASSIMILATION TRANSCRIPTIONAL ACTIVATOR-RELATED"/>
    <property type="match status" value="1"/>
</dbReference>
<dbReference type="AlphaFoldDB" id="A0A158B5H5"/>
<dbReference type="Proteomes" id="UP000054851">
    <property type="component" value="Unassembled WGS sequence"/>
</dbReference>
<accession>A0A158B5H5</accession>
<keyword evidence="3" id="KW-0238">DNA-binding</keyword>
<evidence type="ECO:0000256" key="3">
    <source>
        <dbReference type="ARBA" id="ARBA00023125"/>
    </source>
</evidence>
<dbReference type="PROSITE" id="PS50931">
    <property type="entry name" value="HTH_LYSR"/>
    <property type="match status" value="1"/>
</dbReference>
<evidence type="ECO:0000256" key="1">
    <source>
        <dbReference type="ARBA" id="ARBA00009437"/>
    </source>
</evidence>
<dbReference type="SUPFAM" id="SSF46785">
    <property type="entry name" value="Winged helix' DNA-binding domain"/>
    <property type="match status" value="1"/>
</dbReference>
<evidence type="ECO:0000256" key="2">
    <source>
        <dbReference type="ARBA" id="ARBA00023015"/>
    </source>
</evidence>
<keyword evidence="4" id="KW-0804">Transcription</keyword>
<comment type="similarity">
    <text evidence="1">Belongs to the LysR transcriptional regulatory family.</text>
</comment>
<keyword evidence="2" id="KW-0805">Transcription regulation</keyword>
<dbReference type="InterPro" id="IPR000847">
    <property type="entry name" value="LysR_HTH_N"/>
</dbReference>
<feature type="domain" description="HTH lysR-type" evidence="5">
    <location>
        <begin position="34"/>
        <end position="91"/>
    </location>
</feature>
<evidence type="ECO:0000256" key="4">
    <source>
        <dbReference type="ARBA" id="ARBA00023163"/>
    </source>
</evidence>
<dbReference type="GO" id="GO:0003677">
    <property type="term" value="F:DNA binding"/>
    <property type="evidence" value="ECO:0007669"/>
    <property type="project" value="UniProtKB-KW"/>
</dbReference>
<dbReference type="InterPro" id="IPR036388">
    <property type="entry name" value="WH-like_DNA-bd_sf"/>
</dbReference>
<evidence type="ECO:0000259" key="5">
    <source>
        <dbReference type="PROSITE" id="PS50931"/>
    </source>
</evidence>
<dbReference type="GO" id="GO:0003700">
    <property type="term" value="F:DNA-binding transcription factor activity"/>
    <property type="evidence" value="ECO:0007669"/>
    <property type="project" value="InterPro"/>
</dbReference>
<dbReference type="Pfam" id="PF03466">
    <property type="entry name" value="LysR_substrate"/>
    <property type="match status" value="1"/>
</dbReference>
<dbReference type="SUPFAM" id="SSF53850">
    <property type="entry name" value="Periplasmic binding protein-like II"/>
    <property type="match status" value="1"/>
</dbReference>
<dbReference type="STRING" id="1777140.AWB79_03219"/>
<proteinExistence type="inferred from homology"/>
<dbReference type="PRINTS" id="PR00039">
    <property type="entry name" value="HTHLYSR"/>
</dbReference>
<protein>
    <submittedName>
        <fullName evidence="6">LysR family transcriptional regulator</fullName>
    </submittedName>
</protein>
<dbReference type="InterPro" id="IPR036390">
    <property type="entry name" value="WH_DNA-bd_sf"/>
</dbReference>